<dbReference type="AlphaFoldDB" id="A0A8U0HYK8"/>
<keyword evidence="2" id="KW-1185">Reference proteome</keyword>
<sequence>MRKIDVLTLLGLFVGGLMSLGDGAVLGVPLLAASAYLLAKPRARPTGRRLSAAVTAFAR</sequence>
<proteinExistence type="predicted"/>
<evidence type="ECO:0000313" key="2">
    <source>
        <dbReference type="Proteomes" id="UP000830729"/>
    </source>
</evidence>
<evidence type="ECO:0000313" key="1">
    <source>
        <dbReference type="EMBL" id="UPV75929.1"/>
    </source>
</evidence>
<dbReference type="KEGG" id="halx:M0R89_07680"/>
<reference evidence="1 2" key="1">
    <citation type="submission" date="2022-04" db="EMBL/GenBank/DDBJ databases">
        <title>Diverse halophilic archaea isolated from saline environments.</title>
        <authorList>
            <person name="Cui H.-L."/>
        </authorList>
    </citation>
    <scope>NUCLEOTIDE SEQUENCE [LARGE SCALE GENOMIC DNA]</scope>
    <source>
        <strain evidence="1 2">XZYJT49</strain>
    </source>
</reference>
<dbReference type="GeneID" id="72185069"/>
<dbReference type="Proteomes" id="UP000830729">
    <property type="component" value="Chromosome"/>
</dbReference>
<organism evidence="1 2">
    <name type="scientific">Halorussus limi</name>
    <dbReference type="NCBI Taxonomy" id="2938695"/>
    <lineage>
        <taxon>Archaea</taxon>
        <taxon>Methanobacteriati</taxon>
        <taxon>Methanobacteriota</taxon>
        <taxon>Stenosarchaea group</taxon>
        <taxon>Halobacteria</taxon>
        <taxon>Halobacteriales</taxon>
        <taxon>Haladaptataceae</taxon>
        <taxon>Halorussus</taxon>
    </lineage>
</organism>
<accession>A0A8U0HYK8</accession>
<protein>
    <submittedName>
        <fullName evidence="1">Uncharacterized protein</fullName>
    </submittedName>
</protein>
<dbReference type="RefSeq" id="WP_248651966.1">
    <property type="nucleotide sequence ID" value="NZ_CP096659.1"/>
</dbReference>
<name>A0A8U0HYK8_9EURY</name>
<dbReference type="EMBL" id="CP096659">
    <property type="protein sequence ID" value="UPV75929.1"/>
    <property type="molecule type" value="Genomic_DNA"/>
</dbReference>
<gene>
    <name evidence="1" type="ORF">M0R89_07680</name>
</gene>